<evidence type="ECO:0000313" key="3">
    <source>
        <dbReference type="EMBL" id="NIK74092.1"/>
    </source>
</evidence>
<feature type="coiled-coil region" evidence="1">
    <location>
        <begin position="252"/>
        <end position="279"/>
    </location>
</feature>
<protein>
    <submittedName>
        <fullName evidence="3">Multidrug resistance efflux pump</fullName>
    </submittedName>
</protein>
<proteinExistence type="predicted"/>
<keyword evidence="4" id="KW-1185">Reference proteome</keyword>
<dbReference type="RefSeq" id="WP_166919437.1">
    <property type="nucleotide sequence ID" value="NZ_JAASRN010000002.1"/>
</dbReference>
<keyword evidence="2" id="KW-0812">Transmembrane</keyword>
<keyword evidence="2" id="KW-0472">Membrane</keyword>
<evidence type="ECO:0000256" key="1">
    <source>
        <dbReference type="SAM" id="Coils"/>
    </source>
</evidence>
<name>A0A846MRV7_9BACT</name>
<accession>A0A846MRV7</accession>
<evidence type="ECO:0000313" key="4">
    <source>
        <dbReference type="Proteomes" id="UP000537126"/>
    </source>
</evidence>
<evidence type="ECO:0000256" key="2">
    <source>
        <dbReference type="SAM" id="Phobius"/>
    </source>
</evidence>
<dbReference type="InterPro" id="IPR050739">
    <property type="entry name" value="MFP"/>
</dbReference>
<keyword evidence="1" id="KW-0175">Coiled coil</keyword>
<keyword evidence="2" id="KW-1133">Transmembrane helix</keyword>
<dbReference type="EMBL" id="JAASRN010000002">
    <property type="protein sequence ID" value="NIK74092.1"/>
    <property type="molecule type" value="Genomic_DNA"/>
</dbReference>
<sequence length="455" mass="51918">MLKISKESIENEYIERRVYAFRLLQTPRSARNFAKVLVGLFAFSLLVLFLPWTQNIPATGMVTAFYPQDRPQEVPAVIGGRIQQWYVQEGQFVNQGDTLVRIGEIKSEYFDPQLLERLREQVEAKEAAIEATKANIEALKQRLPVLRQAARLSLQKAENKVKQYRLKVISDSTNYQAQLVDYQLAENQLARYDTLYQKGLISLTDYQKRQLKLQESKAKLTAAENYYLASQQEYLNALIELSSVQADYREKILKAESELRSYESYLANAQLELATYRNKYASTVIRNQNYYILAPQSGYVIKALKQGLGEIIKEGDTVVEIQPAQPQKAVELYVKAMDVPLITPGREVRIEFAGWPAFQFSGWPSVSVGTFGGRVKVIDYVSQPDGTYRILALPDATHDPEWPEQLRIGSAVQAFILLDDVPVWYEIWRQLNGFPPSLKEAPSASDGKNKEEKKK</sequence>
<dbReference type="PRINTS" id="PR01490">
    <property type="entry name" value="RTXTOXIND"/>
</dbReference>
<dbReference type="Gene3D" id="2.40.50.100">
    <property type="match status" value="1"/>
</dbReference>
<dbReference type="PANTHER" id="PTHR30386">
    <property type="entry name" value="MEMBRANE FUSION SUBUNIT OF EMRAB-TOLC MULTIDRUG EFFLUX PUMP"/>
    <property type="match status" value="1"/>
</dbReference>
<dbReference type="AlphaFoldDB" id="A0A846MRV7"/>
<organism evidence="3 4">
    <name type="scientific">Thermonema lapsum</name>
    <dbReference type="NCBI Taxonomy" id="28195"/>
    <lineage>
        <taxon>Bacteria</taxon>
        <taxon>Pseudomonadati</taxon>
        <taxon>Bacteroidota</taxon>
        <taxon>Cytophagia</taxon>
        <taxon>Cytophagales</taxon>
        <taxon>Thermonemataceae</taxon>
        <taxon>Thermonema</taxon>
    </lineage>
</organism>
<dbReference type="Proteomes" id="UP000537126">
    <property type="component" value="Unassembled WGS sequence"/>
</dbReference>
<reference evidence="3 4" key="1">
    <citation type="submission" date="2020-03" db="EMBL/GenBank/DDBJ databases">
        <title>Genomic Encyclopedia of Type Strains, Phase IV (KMG-IV): sequencing the most valuable type-strain genomes for metagenomic binning, comparative biology and taxonomic classification.</title>
        <authorList>
            <person name="Goeker M."/>
        </authorList>
    </citation>
    <scope>NUCLEOTIDE SEQUENCE [LARGE SCALE GENOMIC DNA]</scope>
    <source>
        <strain evidence="3 4">DSM 5718</strain>
    </source>
</reference>
<feature type="transmembrane region" description="Helical" evidence="2">
    <location>
        <begin position="32"/>
        <end position="52"/>
    </location>
</feature>
<gene>
    <name evidence="3" type="ORF">FHS56_001605</name>
</gene>
<feature type="coiled-coil region" evidence="1">
    <location>
        <begin position="115"/>
        <end position="167"/>
    </location>
</feature>
<comment type="caution">
    <text evidence="3">The sequence shown here is derived from an EMBL/GenBank/DDBJ whole genome shotgun (WGS) entry which is preliminary data.</text>
</comment>